<keyword evidence="7" id="KW-0234">DNA repair</keyword>
<dbReference type="Gene3D" id="1.10.10.10">
    <property type="entry name" value="Winged helix-like DNA-binding domain superfamily/Winged helix DNA-binding domain"/>
    <property type="match status" value="1"/>
</dbReference>
<evidence type="ECO:0000256" key="8">
    <source>
        <dbReference type="ARBA" id="ARBA00049348"/>
    </source>
</evidence>
<evidence type="ECO:0000259" key="9">
    <source>
        <dbReference type="Pfam" id="PF01035"/>
    </source>
</evidence>
<dbReference type="InterPro" id="IPR036388">
    <property type="entry name" value="WH-like_DNA-bd_sf"/>
</dbReference>
<dbReference type="PROSITE" id="PS00374">
    <property type="entry name" value="MGMT"/>
    <property type="match status" value="1"/>
</dbReference>
<keyword evidence="4" id="KW-0489">Methyltransferase</keyword>
<dbReference type="EC" id="2.1.1.63" evidence="3"/>
<dbReference type="EMBL" id="UINC01166018">
    <property type="protein sequence ID" value="SVD67736.1"/>
    <property type="molecule type" value="Genomic_DNA"/>
</dbReference>
<dbReference type="NCBIfam" id="TIGR00589">
    <property type="entry name" value="ogt"/>
    <property type="match status" value="1"/>
</dbReference>
<evidence type="ECO:0000256" key="1">
    <source>
        <dbReference type="ARBA" id="ARBA00001286"/>
    </source>
</evidence>
<comment type="catalytic activity">
    <reaction evidence="1">
        <text>a 4-O-methyl-thymidine in DNA + L-cysteinyl-[protein] = a thymidine in DNA + S-methyl-L-cysteinyl-[protein]</text>
        <dbReference type="Rhea" id="RHEA:53428"/>
        <dbReference type="Rhea" id="RHEA-COMP:10131"/>
        <dbReference type="Rhea" id="RHEA-COMP:10132"/>
        <dbReference type="Rhea" id="RHEA-COMP:13555"/>
        <dbReference type="Rhea" id="RHEA-COMP:13556"/>
        <dbReference type="ChEBI" id="CHEBI:29950"/>
        <dbReference type="ChEBI" id="CHEBI:82612"/>
        <dbReference type="ChEBI" id="CHEBI:137386"/>
        <dbReference type="ChEBI" id="CHEBI:137387"/>
        <dbReference type="EC" id="2.1.1.63"/>
    </reaction>
</comment>
<dbReference type="InterPro" id="IPR001497">
    <property type="entry name" value="MethylDNA_cys_MeTrfase_AS"/>
</dbReference>
<comment type="similarity">
    <text evidence="2">Belongs to the MGMT family.</text>
</comment>
<dbReference type="CDD" id="cd06445">
    <property type="entry name" value="ATase"/>
    <property type="match status" value="1"/>
</dbReference>
<dbReference type="FunFam" id="1.10.10.10:FF:000214">
    <property type="entry name" value="Methylated-DNA--protein-cysteine methyltransferase"/>
    <property type="match status" value="1"/>
</dbReference>
<proteinExistence type="inferred from homology"/>
<feature type="domain" description="Methylated-DNA-[protein]-cysteine S-methyltransferase DNA binding" evidence="9">
    <location>
        <begin position="75"/>
        <end position="155"/>
    </location>
</feature>
<evidence type="ECO:0000256" key="3">
    <source>
        <dbReference type="ARBA" id="ARBA00011918"/>
    </source>
</evidence>
<dbReference type="GO" id="GO:0006281">
    <property type="term" value="P:DNA repair"/>
    <property type="evidence" value="ECO:0007669"/>
    <property type="project" value="UniProtKB-KW"/>
</dbReference>
<evidence type="ECO:0000256" key="4">
    <source>
        <dbReference type="ARBA" id="ARBA00022603"/>
    </source>
</evidence>
<dbReference type="GO" id="GO:0003908">
    <property type="term" value="F:methylated-DNA-[protein]-cysteine S-methyltransferase activity"/>
    <property type="evidence" value="ECO:0007669"/>
    <property type="project" value="UniProtKB-EC"/>
</dbReference>
<organism evidence="10">
    <name type="scientific">marine metagenome</name>
    <dbReference type="NCBI Taxonomy" id="408172"/>
    <lineage>
        <taxon>unclassified sequences</taxon>
        <taxon>metagenomes</taxon>
        <taxon>ecological metagenomes</taxon>
    </lineage>
</organism>
<keyword evidence="6" id="KW-0227">DNA damage</keyword>
<dbReference type="SUPFAM" id="SSF46767">
    <property type="entry name" value="Methylated DNA-protein cysteine methyltransferase, C-terminal domain"/>
    <property type="match status" value="1"/>
</dbReference>
<comment type="catalytic activity">
    <reaction evidence="8">
        <text>a 6-O-methyl-2'-deoxyguanosine in DNA + L-cysteinyl-[protein] = S-methyl-L-cysteinyl-[protein] + a 2'-deoxyguanosine in DNA</text>
        <dbReference type="Rhea" id="RHEA:24000"/>
        <dbReference type="Rhea" id="RHEA-COMP:10131"/>
        <dbReference type="Rhea" id="RHEA-COMP:10132"/>
        <dbReference type="Rhea" id="RHEA-COMP:11367"/>
        <dbReference type="Rhea" id="RHEA-COMP:11368"/>
        <dbReference type="ChEBI" id="CHEBI:29950"/>
        <dbReference type="ChEBI" id="CHEBI:82612"/>
        <dbReference type="ChEBI" id="CHEBI:85445"/>
        <dbReference type="ChEBI" id="CHEBI:85448"/>
        <dbReference type="EC" id="2.1.1.63"/>
    </reaction>
</comment>
<reference evidence="10" key="1">
    <citation type="submission" date="2018-05" db="EMBL/GenBank/DDBJ databases">
        <authorList>
            <person name="Lanie J.A."/>
            <person name="Ng W.-L."/>
            <person name="Kazmierczak K.M."/>
            <person name="Andrzejewski T.M."/>
            <person name="Davidsen T.M."/>
            <person name="Wayne K.J."/>
            <person name="Tettelin H."/>
            <person name="Glass J.I."/>
            <person name="Rusch D."/>
            <person name="Podicherti R."/>
            <person name="Tsui H.-C.T."/>
            <person name="Winkler M.E."/>
        </authorList>
    </citation>
    <scope>NUCLEOTIDE SEQUENCE</scope>
</reference>
<accession>A0A382X970</accession>
<evidence type="ECO:0000256" key="5">
    <source>
        <dbReference type="ARBA" id="ARBA00022679"/>
    </source>
</evidence>
<dbReference type="PANTHER" id="PTHR10815">
    <property type="entry name" value="METHYLATED-DNA--PROTEIN-CYSTEINE METHYLTRANSFERASE"/>
    <property type="match status" value="1"/>
</dbReference>
<feature type="non-terminal residue" evidence="10">
    <location>
        <position position="1"/>
    </location>
</feature>
<gene>
    <name evidence="10" type="ORF">METZ01_LOCUS420590</name>
</gene>
<evidence type="ECO:0000256" key="7">
    <source>
        <dbReference type="ARBA" id="ARBA00023204"/>
    </source>
</evidence>
<sequence length="156" mass="16768">VNSTLIETKLGRFRVQYTKQGLARLQFPRKKIDPIANTIAPSKHLLSLTSRALAAVISGKTPGHLPSLDLSQGTDFQREVWAMLQSIPTGQVEAYGELAYRLNNPKAARAVGGACGANPIPVLVPCHRVVGANGGLTGFSAGMNWKIRLLRIEGVE</sequence>
<name>A0A382X970_9ZZZZ</name>
<evidence type="ECO:0000256" key="6">
    <source>
        <dbReference type="ARBA" id="ARBA00022763"/>
    </source>
</evidence>
<dbReference type="AlphaFoldDB" id="A0A382X970"/>
<protein>
    <recommendedName>
        <fullName evidence="3">methylated-DNA--[protein]-cysteine S-methyltransferase</fullName>
        <ecNumber evidence="3">2.1.1.63</ecNumber>
    </recommendedName>
</protein>
<evidence type="ECO:0000313" key="10">
    <source>
        <dbReference type="EMBL" id="SVD67736.1"/>
    </source>
</evidence>
<dbReference type="PANTHER" id="PTHR10815:SF5">
    <property type="entry name" value="METHYLATED-DNA--PROTEIN-CYSTEINE METHYLTRANSFERASE"/>
    <property type="match status" value="1"/>
</dbReference>
<dbReference type="InterPro" id="IPR036217">
    <property type="entry name" value="MethylDNA_cys_MeTrfase_DNAb"/>
</dbReference>
<dbReference type="Pfam" id="PF01035">
    <property type="entry name" value="DNA_binding_1"/>
    <property type="match status" value="1"/>
</dbReference>
<keyword evidence="5" id="KW-0808">Transferase</keyword>
<dbReference type="InterPro" id="IPR014048">
    <property type="entry name" value="MethylDNA_cys_MeTrfase_DNA-bd"/>
</dbReference>
<evidence type="ECO:0000256" key="2">
    <source>
        <dbReference type="ARBA" id="ARBA00008711"/>
    </source>
</evidence>
<feature type="non-terminal residue" evidence="10">
    <location>
        <position position="156"/>
    </location>
</feature>
<dbReference type="GO" id="GO:0032259">
    <property type="term" value="P:methylation"/>
    <property type="evidence" value="ECO:0007669"/>
    <property type="project" value="UniProtKB-KW"/>
</dbReference>